<accession>A0A4R5CIC3</accession>
<dbReference type="AlphaFoldDB" id="A0A4R5CIC3"/>
<keyword evidence="2" id="KW-1185">Reference proteome</keyword>
<dbReference type="OrthoDB" id="8479417at2"/>
<dbReference type="InterPro" id="IPR038056">
    <property type="entry name" value="YjbR-like_sf"/>
</dbReference>
<keyword evidence="1" id="KW-0238">DNA-binding</keyword>
<dbReference type="InParanoid" id="A0A4R5CIC3"/>
<dbReference type="InterPro" id="IPR058532">
    <property type="entry name" value="YjbR/MT2646/Rv2570-like"/>
</dbReference>
<dbReference type="RefSeq" id="WP_131900432.1">
    <property type="nucleotide sequence ID" value="NZ_SMKZ01000057.1"/>
</dbReference>
<protein>
    <submittedName>
        <fullName evidence="1">MmcQ/YjbR family DNA-binding protein</fullName>
    </submittedName>
</protein>
<evidence type="ECO:0000313" key="2">
    <source>
        <dbReference type="Proteomes" id="UP000294739"/>
    </source>
</evidence>
<proteinExistence type="predicted"/>
<evidence type="ECO:0000313" key="1">
    <source>
        <dbReference type="EMBL" id="TDD99988.1"/>
    </source>
</evidence>
<reference evidence="1 2" key="1">
    <citation type="submission" date="2019-03" db="EMBL/GenBank/DDBJ databases">
        <title>Draft genome sequences of novel Actinobacteria.</title>
        <authorList>
            <person name="Sahin N."/>
            <person name="Ay H."/>
            <person name="Saygin H."/>
        </authorList>
    </citation>
    <scope>NUCLEOTIDE SEQUENCE [LARGE SCALE GENOMIC DNA]</scope>
    <source>
        <strain evidence="1 2">5K138</strain>
    </source>
</reference>
<sequence length="151" mass="16878">MADADIADPPPQIVRRLREVCLSLPDAYEEPAWVGTRWRVRGRTFAHVLDIELGHPAAYAWVVGADRPMTVLSFRATDEEMNALLAVGPPFFRGRWGRDVMILVLGDHTDWTEVAELLTESYCVLAPKKLVAQVRQPGGEDGQSSERPARQ</sequence>
<dbReference type="EMBL" id="SMKZ01000057">
    <property type="protein sequence ID" value="TDD99988.1"/>
    <property type="molecule type" value="Genomic_DNA"/>
</dbReference>
<gene>
    <name evidence="1" type="ORF">E1269_26975</name>
</gene>
<dbReference type="Pfam" id="PF04237">
    <property type="entry name" value="YjbR"/>
    <property type="match status" value="1"/>
</dbReference>
<dbReference type="GO" id="GO:0003677">
    <property type="term" value="F:DNA binding"/>
    <property type="evidence" value="ECO:0007669"/>
    <property type="project" value="UniProtKB-KW"/>
</dbReference>
<name>A0A4R5CIC3_9ACTN</name>
<dbReference type="SUPFAM" id="SSF142906">
    <property type="entry name" value="YjbR-like"/>
    <property type="match status" value="1"/>
</dbReference>
<dbReference type="Proteomes" id="UP000294739">
    <property type="component" value="Unassembled WGS sequence"/>
</dbReference>
<dbReference type="Gene3D" id="3.90.1150.30">
    <property type="match status" value="1"/>
</dbReference>
<organism evidence="1 2">
    <name type="scientific">Jiangella asiatica</name>
    <dbReference type="NCBI Taxonomy" id="2530372"/>
    <lineage>
        <taxon>Bacteria</taxon>
        <taxon>Bacillati</taxon>
        <taxon>Actinomycetota</taxon>
        <taxon>Actinomycetes</taxon>
        <taxon>Jiangellales</taxon>
        <taxon>Jiangellaceae</taxon>
        <taxon>Jiangella</taxon>
    </lineage>
</organism>
<comment type="caution">
    <text evidence="1">The sequence shown here is derived from an EMBL/GenBank/DDBJ whole genome shotgun (WGS) entry which is preliminary data.</text>
</comment>